<proteinExistence type="predicted"/>
<dbReference type="InterPro" id="IPR012349">
    <property type="entry name" value="Split_barrel_FMN-bd"/>
</dbReference>
<protein>
    <submittedName>
        <fullName evidence="2">Pyridoxamine 5'-phosphate oxidase</fullName>
    </submittedName>
</protein>
<reference evidence="3" key="1">
    <citation type="submission" date="2017-05" db="EMBL/GenBank/DDBJ databases">
        <authorList>
            <person name="Rodrigo-Torres L."/>
            <person name="Arahal R. D."/>
            <person name="Lucena T."/>
        </authorList>
    </citation>
    <scope>NUCLEOTIDE SEQUENCE [LARGE SCALE GENOMIC DNA]</scope>
    <source>
        <strain evidence="3">CECT 8489</strain>
    </source>
</reference>
<dbReference type="Pfam" id="PF01243">
    <property type="entry name" value="PNPOx_N"/>
    <property type="match status" value="1"/>
</dbReference>
<evidence type="ECO:0000259" key="1">
    <source>
        <dbReference type="Pfam" id="PF01243"/>
    </source>
</evidence>
<dbReference type="RefSeq" id="WP_093972964.1">
    <property type="nucleotide sequence ID" value="NZ_FXXQ01000002.1"/>
</dbReference>
<dbReference type="AlphaFoldDB" id="A0A238IX12"/>
<dbReference type="PANTHER" id="PTHR42815">
    <property type="entry name" value="FAD-BINDING, PUTATIVE (AFU_ORTHOLOGUE AFUA_6G07600)-RELATED"/>
    <property type="match status" value="1"/>
</dbReference>
<name>A0A238IX12_9RHOB</name>
<evidence type="ECO:0000313" key="3">
    <source>
        <dbReference type="Proteomes" id="UP000201838"/>
    </source>
</evidence>
<dbReference type="InterPro" id="IPR011576">
    <property type="entry name" value="Pyridox_Oxase_N"/>
</dbReference>
<dbReference type="PANTHER" id="PTHR42815:SF2">
    <property type="entry name" value="FAD-BINDING, PUTATIVE (AFU_ORTHOLOGUE AFUA_6G07600)-RELATED"/>
    <property type="match status" value="1"/>
</dbReference>
<keyword evidence="3" id="KW-1185">Reference proteome</keyword>
<dbReference type="Gene3D" id="2.30.110.10">
    <property type="entry name" value="Electron Transport, Fmn-binding Protein, Chain A"/>
    <property type="match status" value="1"/>
</dbReference>
<accession>A0A238IX12</accession>
<dbReference type="NCBIfam" id="TIGR04025">
    <property type="entry name" value="PPOX_FMN_DR2398"/>
    <property type="match status" value="1"/>
</dbReference>
<dbReference type="Proteomes" id="UP000201838">
    <property type="component" value="Unassembled WGS sequence"/>
</dbReference>
<dbReference type="SUPFAM" id="SSF50475">
    <property type="entry name" value="FMN-binding split barrel"/>
    <property type="match status" value="1"/>
</dbReference>
<dbReference type="InterPro" id="IPR024029">
    <property type="entry name" value="Pyridox_Oxase_FMN-dep"/>
</dbReference>
<evidence type="ECO:0000313" key="2">
    <source>
        <dbReference type="EMBL" id="SMX23019.1"/>
    </source>
</evidence>
<gene>
    <name evidence="2" type="ORF">BOA8489_01119</name>
</gene>
<dbReference type="EMBL" id="FXXQ01000002">
    <property type="protein sequence ID" value="SMX23019.1"/>
    <property type="molecule type" value="Genomic_DNA"/>
</dbReference>
<dbReference type="OrthoDB" id="9790331at2"/>
<feature type="domain" description="Pyridoxamine 5'-phosphate oxidase N-terminal" evidence="1">
    <location>
        <begin position="27"/>
        <end position="147"/>
    </location>
</feature>
<sequence length="199" mass="21901">MITTIEELEALYAKPGAASLRKVAHRMTPVYRRWIMASRFCVLTTVGPEGTDGSPRGDDGPVVTEIDAQTLAMPDWRGNNRMDSLRNIVRDPRVSLMFMVPGSTSVVRLNGTARITADADMLARFERDGAHPRSVILIDITEIYFQCARAILRAGLWTAGDESAALPTPGEMLKEATAGEVGGAEYDAEWSERAQKTMW</sequence>
<organism evidence="2 3">
    <name type="scientific">Boseongicola aestuarii</name>
    <dbReference type="NCBI Taxonomy" id="1470561"/>
    <lineage>
        <taxon>Bacteria</taxon>
        <taxon>Pseudomonadati</taxon>
        <taxon>Pseudomonadota</taxon>
        <taxon>Alphaproteobacteria</taxon>
        <taxon>Rhodobacterales</taxon>
        <taxon>Paracoccaceae</taxon>
        <taxon>Boseongicola</taxon>
    </lineage>
</organism>